<evidence type="ECO:0000313" key="1">
    <source>
        <dbReference type="Proteomes" id="UP000887565"/>
    </source>
</evidence>
<dbReference type="Proteomes" id="UP000887565">
    <property type="component" value="Unplaced"/>
</dbReference>
<name>A0A915LAH4_ROMCU</name>
<dbReference type="AlphaFoldDB" id="A0A915LAH4"/>
<accession>A0A915LAH4</accession>
<reference evidence="2" key="1">
    <citation type="submission" date="2022-11" db="UniProtKB">
        <authorList>
            <consortium name="WormBaseParasite"/>
        </authorList>
    </citation>
    <scope>IDENTIFICATION</scope>
</reference>
<proteinExistence type="predicted"/>
<dbReference type="WBParaSite" id="nRc.2.0.1.t48125-RA">
    <property type="protein sequence ID" value="nRc.2.0.1.t48125-RA"/>
    <property type="gene ID" value="nRc.2.0.1.g48125"/>
</dbReference>
<organism evidence="1 2">
    <name type="scientific">Romanomermis culicivorax</name>
    <name type="common">Nematode worm</name>
    <dbReference type="NCBI Taxonomy" id="13658"/>
    <lineage>
        <taxon>Eukaryota</taxon>
        <taxon>Metazoa</taxon>
        <taxon>Ecdysozoa</taxon>
        <taxon>Nematoda</taxon>
        <taxon>Enoplea</taxon>
        <taxon>Dorylaimia</taxon>
        <taxon>Mermithida</taxon>
        <taxon>Mermithoidea</taxon>
        <taxon>Mermithidae</taxon>
        <taxon>Romanomermis</taxon>
    </lineage>
</organism>
<evidence type="ECO:0000313" key="2">
    <source>
        <dbReference type="WBParaSite" id="nRc.2.0.1.t48125-RA"/>
    </source>
</evidence>
<sequence length="101" mass="11669">MGRREGRKWKKAQIKDENVKTYINENLGNYPSNWMIEVEVGENQLNPFLTDTHEMIFAANVGIVLPRTVLLKAVLKTNYQVEMGRNGKESMLDIACDYYKS</sequence>
<keyword evidence="1" id="KW-1185">Reference proteome</keyword>
<protein>
    <submittedName>
        <fullName evidence="2">Uncharacterized protein</fullName>
    </submittedName>
</protein>